<gene>
    <name evidence="1" type="ORF">GCM10011316_10480</name>
</gene>
<name>A0A916TFA0_9HYPH</name>
<evidence type="ECO:0000313" key="2">
    <source>
        <dbReference type="Proteomes" id="UP000605148"/>
    </source>
</evidence>
<dbReference type="AlphaFoldDB" id="A0A916TFA0"/>
<protein>
    <submittedName>
        <fullName evidence="1">Uncharacterized protein</fullName>
    </submittedName>
</protein>
<sequence length="106" mass="11667">MPMFKLPLSGDVAQTINPWTSMVQMFGGQFGLININLGKSRNPAVEQAILEDVGSYGRQIGRISEALEVVVRKLDSDTLSAADRKAIDDFTDMMAEVQKVKNRHTG</sequence>
<keyword evidence="2" id="KW-1185">Reference proteome</keyword>
<organism evidence="1 2">
    <name type="scientific">Roseibium aquae</name>
    <dbReference type="NCBI Taxonomy" id="1323746"/>
    <lineage>
        <taxon>Bacteria</taxon>
        <taxon>Pseudomonadati</taxon>
        <taxon>Pseudomonadota</taxon>
        <taxon>Alphaproteobacteria</taxon>
        <taxon>Hyphomicrobiales</taxon>
        <taxon>Stappiaceae</taxon>
        <taxon>Roseibium</taxon>
    </lineage>
</organism>
<reference evidence="1" key="1">
    <citation type="journal article" date="2014" name="Int. J. Syst. Evol. Microbiol.">
        <title>Complete genome sequence of Corynebacterium casei LMG S-19264T (=DSM 44701T), isolated from a smear-ripened cheese.</title>
        <authorList>
            <consortium name="US DOE Joint Genome Institute (JGI-PGF)"/>
            <person name="Walter F."/>
            <person name="Albersmeier A."/>
            <person name="Kalinowski J."/>
            <person name="Ruckert C."/>
        </authorList>
    </citation>
    <scope>NUCLEOTIDE SEQUENCE</scope>
    <source>
        <strain evidence="1">CGMCC 1.12426</strain>
    </source>
</reference>
<proteinExistence type="predicted"/>
<dbReference type="EMBL" id="BMFA01000002">
    <property type="protein sequence ID" value="GGB40321.1"/>
    <property type="molecule type" value="Genomic_DNA"/>
</dbReference>
<evidence type="ECO:0000313" key="1">
    <source>
        <dbReference type="EMBL" id="GGB40321.1"/>
    </source>
</evidence>
<reference evidence="1" key="2">
    <citation type="submission" date="2020-09" db="EMBL/GenBank/DDBJ databases">
        <authorList>
            <person name="Sun Q."/>
            <person name="Zhou Y."/>
        </authorList>
    </citation>
    <scope>NUCLEOTIDE SEQUENCE</scope>
    <source>
        <strain evidence="1">CGMCC 1.12426</strain>
    </source>
</reference>
<accession>A0A916TFA0</accession>
<dbReference type="OrthoDB" id="8447058at2"/>
<comment type="caution">
    <text evidence="1">The sequence shown here is derived from an EMBL/GenBank/DDBJ whole genome shotgun (WGS) entry which is preliminary data.</text>
</comment>
<dbReference type="Proteomes" id="UP000605148">
    <property type="component" value="Unassembled WGS sequence"/>
</dbReference>
<dbReference type="RefSeq" id="WP_150494838.1">
    <property type="nucleotide sequence ID" value="NZ_BMFA01000002.1"/>
</dbReference>